<proteinExistence type="predicted"/>
<comment type="caution">
    <text evidence="14">The sequence shown here is derived from an EMBL/GenBank/DDBJ whole genome shotgun (WGS) entry which is preliminary data.</text>
</comment>
<reference evidence="14 15" key="1">
    <citation type="submission" date="2024-09" db="EMBL/GenBank/DDBJ databases">
        <title>Genome sequencing and assembly of Phytophthora oleae, isolate VK10A, causative agent of rot of olive drupes.</title>
        <authorList>
            <person name="Conti Taguali S."/>
            <person name="Riolo M."/>
            <person name="La Spada F."/>
            <person name="Cacciola S.O."/>
            <person name="Dionisio G."/>
        </authorList>
    </citation>
    <scope>NUCLEOTIDE SEQUENCE [LARGE SCALE GENOMIC DNA]</scope>
    <source>
        <strain evidence="14 15">VK10A</strain>
    </source>
</reference>
<keyword evidence="8 12" id="KW-1133">Transmembrane helix</keyword>
<evidence type="ECO:0000256" key="9">
    <source>
        <dbReference type="ARBA" id="ARBA00023065"/>
    </source>
</evidence>
<dbReference type="PRINTS" id="PR00169">
    <property type="entry name" value="KCHANNEL"/>
</dbReference>
<evidence type="ECO:0000256" key="8">
    <source>
        <dbReference type="ARBA" id="ARBA00022989"/>
    </source>
</evidence>
<name>A0ABD3G8J6_9STRA</name>
<gene>
    <name evidence="14" type="ORF">V7S43_000306</name>
</gene>
<evidence type="ECO:0000313" key="15">
    <source>
        <dbReference type="Proteomes" id="UP001632037"/>
    </source>
</evidence>
<keyword evidence="4 12" id="KW-0812">Transmembrane</keyword>
<evidence type="ECO:0000259" key="13">
    <source>
        <dbReference type="Pfam" id="PF00520"/>
    </source>
</evidence>
<keyword evidence="11" id="KW-0407">Ion channel</keyword>
<keyword evidence="10 12" id="KW-0472">Membrane</keyword>
<dbReference type="GO" id="GO:0034702">
    <property type="term" value="C:monoatomic ion channel complex"/>
    <property type="evidence" value="ECO:0007669"/>
    <property type="project" value="UniProtKB-KW"/>
</dbReference>
<dbReference type="SUPFAM" id="SSF81324">
    <property type="entry name" value="Voltage-gated potassium channels"/>
    <property type="match status" value="1"/>
</dbReference>
<dbReference type="Pfam" id="PF00520">
    <property type="entry name" value="Ion_trans"/>
    <property type="match status" value="1"/>
</dbReference>
<dbReference type="GO" id="GO:0005267">
    <property type="term" value="F:potassium channel activity"/>
    <property type="evidence" value="ECO:0007669"/>
    <property type="project" value="UniProtKB-KW"/>
</dbReference>
<dbReference type="PANTHER" id="PTHR11537">
    <property type="entry name" value="VOLTAGE-GATED POTASSIUM CHANNEL"/>
    <property type="match status" value="1"/>
</dbReference>
<dbReference type="Gene3D" id="1.10.287.70">
    <property type="match status" value="1"/>
</dbReference>
<evidence type="ECO:0000256" key="7">
    <source>
        <dbReference type="ARBA" id="ARBA00022958"/>
    </source>
</evidence>
<organism evidence="14 15">
    <name type="scientific">Phytophthora oleae</name>
    <dbReference type="NCBI Taxonomy" id="2107226"/>
    <lineage>
        <taxon>Eukaryota</taxon>
        <taxon>Sar</taxon>
        <taxon>Stramenopiles</taxon>
        <taxon>Oomycota</taxon>
        <taxon>Peronosporomycetes</taxon>
        <taxon>Peronosporales</taxon>
        <taxon>Peronosporaceae</taxon>
        <taxon>Phytophthora</taxon>
    </lineage>
</organism>
<dbReference type="EMBL" id="JBIMZQ010000001">
    <property type="protein sequence ID" value="KAL3674350.1"/>
    <property type="molecule type" value="Genomic_DNA"/>
</dbReference>
<evidence type="ECO:0000256" key="12">
    <source>
        <dbReference type="SAM" id="Phobius"/>
    </source>
</evidence>
<evidence type="ECO:0000256" key="1">
    <source>
        <dbReference type="ARBA" id="ARBA00004141"/>
    </source>
</evidence>
<keyword evidence="9" id="KW-0406">Ion transport</keyword>
<evidence type="ECO:0000313" key="14">
    <source>
        <dbReference type="EMBL" id="KAL3674350.1"/>
    </source>
</evidence>
<evidence type="ECO:0000256" key="11">
    <source>
        <dbReference type="ARBA" id="ARBA00023303"/>
    </source>
</evidence>
<keyword evidence="6" id="KW-0851">Voltage-gated channel</keyword>
<evidence type="ECO:0000256" key="5">
    <source>
        <dbReference type="ARBA" id="ARBA00022826"/>
    </source>
</evidence>
<evidence type="ECO:0000256" key="2">
    <source>
        <dbReference type="ARBA" id="ARBA00022448"/>
    </source>
</evidence>
<dbReference type="Proteomes" id="UP001632037">
    <property type="component" value="Unassembled WGS sequence"/>
</dbReference>
<keyword evidence="7" id="KW-0630">Potassium</keyword>
<dbReference type="AlphaFoldDB" id="A0ABD3G8J6"/>
<keyword evidence="15" id="KW-1185">Reference proteome</keyword>
<dbReference type="InterPro" id="IPR005821">
    <property type="entry name" value="Ion_trans_dom"/>
</dbReference>
<dbReference type="InterPro" id="IPR028325">
    <property type="entry name" value="VG_K_chnl"/>
</dbReference>
<dbReference type="Gene3D" id="1.20.120.350">
    <property type="entry name" value="Voltage-gated potassium channels. Chain C"/>
    <property type="match status" value="1"/>
</dbReference>
<evidence type="ECO:0000256" key="4">
    <source>
        <dbReference type="ARBA" id="ARBA00022692"/>
    </source>
</evidence>
<feature type="domain" description="Ion transport" evidence="13">
    <location>
        <begin position="67"/>
        <end position="249"/>
    </location>
</feature>
<keyword evidence="2" id="KW-0813">Transport</keyword>
<evidence type="ECO:0000256" key="6">
    <source>
        <dbReference type="ARBA" id="ARBA00022882"/>
    </source>
</evidence>
<sequence>MASVVGKRLSLHRIKIASRPNSVVAAVGPENSQQPIDPSIHRMIYFRTKKELSDLFVLAPVSLWGRRFNRLVFVLILLGFVDLAIETCDGPNMGSTDPGYPYLPSEKDHEIYDGLFAGFFTLEFLARIIQTKNIRAFVHDPYMWLDLIGISPWYISRIFEAVGNGVDEHYINLLRLLRTVRLALILRHYEQSKIMYLAIKASLRPLSITLFFLFTLVMILATAIFYAEPCYNVETCTFTDIFNSAYFVMLT</sequence>
<keyword evidence="3" id="KW-0633">Potassium transport</keyword>
<dbReference type="InterPro" id="IPR027359">
    <property type="entry name" value="Volt_channel_dom_sf"/>
</dbReference>
<evidence type="ECO:0000256" key="10">
    <source>
        <dbReference type="ARBA" id="ARBA00023136"/>
    </source>
</evidence>
<keyword evidence="5" id="KW-0631">Potassium channel</keyword>
<dbReference type="PANTHER" id="PTHR11537:SF254">
    <property type="entry name" value="POTASSIUM VOLTAGE-GATED CHANNEL PROTEIN SHAB"/>
    <property type="match status" value="1"/>
</dbReference>
<protein>
    <recommendedName>
        <fullName evidence="13">Ion transport domain-containing protein</fullName>
    </recommendedName>
</protein>
<accession>A0ABD3G8J6</accession>
<comment type="subcellular location">
    <subcellularLocation>
        <location evidence="1">Membrane</location>
        <topology evidence="1">Multi-pass membrane protein</topology>
    </subcellularLocation>
</comment>
<evidence type="ECO:0000256" key="3">
    <source>
        <dbReference type="ARBA" id="ARBA00022538"/>
    </source>
</evidence>
<feature type="transmembrane region" description="Helical" evidence="12">
    <location>
        <begin position="203"/>
        <end position="227"/>
    </location>
</feature>